<keyword evidence="3 8" id="KW-0328">Glycosyltransferase</keyword>
<dbReference type="PROSITE" id="PS00375">
    <property type="entry name" value="UDPGT"/>
    <property type="match status" value="1"/>
</dbReference>
<organism evidence="10 11">
    <name type="scientific">Dorcoceras hygrometricum</name>
    <dbReference type="NCBI Taxonomy" id="472368"/>
    <lineage>
        <taxon>Eukaryota</taxon>
        <taxon>Viridiplantae</taxon>
        <taxon>Streptophyta</taxon>
        <taxon>Embryophyta</taxon>
        <taxon>Tracheophyta</taxon>
        <taxon>Spermatophyta</taxon>
        <taxon>Magnoliopsida</taxon>
        <taxon>eudicotyledons</taxon>
        <taxon>Gunneridae</taxon>
        <taxon>Pentapetalae</taxon>
        <taxon>asterids</taxon>
        <taxon>lamiids</taxon>
        <taxon>Lamiales</taxon>
        <taxon>Gesneriaceae</taxon>
        <taxon>Didymocarpoideae</taxon>
        <taxon>Trichosporeae</taxon>
        <taxon>Loxocarpinae</taxon>
        <taxon>Dorcoceras</taxon>
    </lineage>
</organism>
<evidence type="ECO:0000256" key="3">
    <source>
        <dbReference type="ARBA" id="ARBA00022676"/>
    </source>
</evidence>
<evidence type="ECO:0000256" key="1">
    <source>
        <dbReference type="ARBA" id="ARBA00004935"/>
    </source>
</evidence>
<protein>
    <recommendedName>
        <fullName evidence="9">Glycosyltransferase</fullName>
        <ecNumber evidence="9">2.4.1.-</ecNumber>
    </recommendedName>
</protein>
<evidence type="ECO:0000256" key="5">
    <source>
        <dbReference type="ARBA" id="ARBA00022729"/>
    </source>
</evidence>
<dbReference type="FunFam" id="3.40.50.2000:FF:000019">
    <property type="entry name" value="Glycosyltransferase"/>
    <property type="match status" value="1"/>
</dbReference>
<keyword evidence="4 8" id="KW-0808">Transferase</keyword>
<dbReference type="PANTHER" id="PTHR11926:SF870">
    <property type="entry name" value="UDP-GLYCOSYLTRANSFERASE 75B1"/>
    <property type="match status" value="1"/>
</dbReference>
<sequence length="459" mass="51681">MSHTHILVATFPGQGHINPSLQLAKKLANMGIEVTFMTSVFARKRMANAAVPNGLTFVDFSDGSDDGLRPGDDRKRYMEEMKISGLKALRNIIQASSERSRPLTCLVYSHLFAWAAEAAREFHVPSALLWIEPATVLNIYYYFFNGYDGDINACTSQIRLPQLPVLSTDDLPVFLLPSTPERFRLLMKEKLDVLDAETKPKVLVNSFDELETDALRAVEKYELIAVGPLVPSGFLHGEGLSDNSYGGDIFKLSENDYIEWLNSKPRSSVIYISFGSMFALSRMQMEEMAKGLLDCGRPFLWVIRENESDGNEEDGPKWSHFEELERIGKIVTWCSQLEVLSHPSLGCFLTHCGWNSSLESIVFGIPVVAFPQGFDQPTNAKLIEDVWKTGVRVHKNEDRGIVESNEIVKCIEEVMDDGEKSKELRKNANKWKGLAREAMEENGSSNKNLKYFLKELGHV</sequence>
<gene>
    <name evidence="10" type="ORF">F511_27146</name>
</gene>
<proteinExistence type="inferred from homology"/>
<evidence type="ECO:0000313" key="11">
    <source>
        <dbReference type="Proteomes" id="UP000250235"/>
    </source>
</evidence>
<dbReference type="GO" id="GO:0080044">
    <property type="term" value="F:quercetin 7-O-glucosyltransferase activity"/>
    <property type="evidence" value="ECO:0007669"/>
    <property type="project" value="TreeGrafter"/>
</dbReference>
<evidence type="ECO:0000256" key="2">
    <source>
        <dbReference type="ARBA" id="ARBA00009995"/>
    </source>
</evidence>
<evidence type="ECO:0000313" key="10">
    <source>
        <dbReference type="EMBL" id="KZV16327.1"/>
    </source>
</evidence>
<dbReference type="GO" id="GO:0102816">
    <property type="term" value="F:UDP-D-glucose:delphinidin 3-O-glucosyl-5-O-caffeoylglucoside -O-beta-D-glucosyltransferase activity"/>
    <property type="evidence" value="ECO:0007669"/>
    <property type="project" value="UniProtKB-EC"/>
</dbReference>
<evidence type="ECO:0000256" key="9">
    <source>
        <dbReference type="RuleBase" id="RU362057"/>
    </source>
</evidence>
<accession>A0A2Z7A4C1</accession>
<comment type="catalytic activity">
    <reaction evidence="6">
        <text>an anthocyanidin 3-O-beta-D-glucoside + UDP-alpha-D-glucose = an anthocyanidin 3,5-di-O-beta-D-glucoside + UDP + 2 H(+)</text>
        <dbReference type="Rhea" id="RHEA:35423"/>
        <dbReference type="ChEBI" id="CHEBI:15378"/>
        <dbReference type="ChEBI" id="CHEBI:16307"/>
        <dbReference type="ChEBI" id="CHEBI:57503"/>
        <dbReference type="ChEBI" id="CHEBI:58223"/>
        <dbReference type="ChEBI" id="CHEBI:58885"/>
        <dbReference type="EC" id="2.4.1.298"/>
    </reaction>
</comment>
<keyword evidence="5" id="KW-0732">Signal</keyword>
<name>A0A2Z7A4C1_9LAMI</name>
<comment type="function">
    <text evidence="7">Catalyzes the glucosylation at the O-5 position of anthocyanidin 3-glucosides to form anthocyanidin 3,5-di-O-glucosides using UDP-glucose as sugar donor. Anthocyanidin 3,5-di-O-glucosides are molecules that are responsible for pigmentation. Also acts on anthocyanidin 3-O-(6-O-malonylglucoside). Much less active with hydroxycinnamoylglucose derivatives. No activity in the absence of the 3-O-glucoside group.</text>
</comment>
<evidence type="ECO:0000256" key="4">
    <source>
        <dbReference type="ARBA" id="ARBA00022679"/>
    </source>
</evidence>
<dbReference type="Gene3D" id="3.40.50.2000">
    <property type="entry name" value="Glycogen Phosphorylase B"/>
    <property type="match status" value="2"/>
</dbReference>
<evidence type="ECO:0000256" key="7">
    <source>
        <dbReference type="ARBA" id="ARBA00056922"/>
    </source>
</evidence>
<comment type="similarity">
    <text evidence="2 8">Belongs to the UDP-glycosyltransferase family.</text>
</comment>
<dbReference type="CDD" id="cd03784">
    <property type="entry name" value="GT1_Gtf-like"/>
    <property type="match status" value="1"/>
</dbReference>
<dbReference type="EMBL" id="KV019086">
    <property type="protein sequence ID" value="KZV16327.1"/>
    <property type="molecule type" value="Genomic_DNA"/>
</dbReference>
<dbReference type="InterPro" id="IPR002213">
    <property type="entry name" value="UDP_glucos_trans"/>
</dbReference>
<keyword evidence="11" id="KW-1185">Reference proteome</keyword>
<dbReference type="SUPFAM" id="SSF53756">
    <property type="entry name" value="UDP-Glycosyltransferase/glycogen phosphorylase"/>
    <property type="match status" value="1"/>
</dbReference>
<dbReference type="OrthoDB" id="5835829at2759"/>
<dbReference type="GO" id="GO:0080043">
    <property type="term" value="F:quercetin 3-O-glucosyltransferase activity"/>
    <property type="evidence" value="ECO:0007669"/>
    <property type="project" value="TreeGrafter"/>
</dbReference>
<dbReference type="AlphaFoldDB" id="A0A2Z7A4C1"/>
<reference evidence="10 11" key="1">
    <citation type="journal article" date="2015" name="Proc. Natl. Acad. Sci. U.S.A.">
        <title>The resurrection genome of Boea hygrometrica: A blueprint for survival of dehydration.</title>
        <authorList>
            <person name="Xiao L."/>
            <person name="Yang G."/>
            <person name="Zhang L."/>
            <person name="Yang X."/>
            <person name="Zhao S."/>
            <person name="Ji Z."/>
            <person name="Zhou Q."/>
            <person name="Hu M."/>
            <person name="Wang Y."/>
            <person name="Chen M."/>
            <person name="Xu Y."/>
            <person name="Jin H."/>
            <person name="Xiao X."/>
            <person name="Hu G."/>
            <person name="Bao F."/>
            <person name="Hu Y."/>
            <person name="Wan P."/>
            <person name="Li L."/>
            <person name="Deng X."/>
            <person name="Kuang T."/>
            <person name="Xiang C."/>
            <person name="Zhu J.K."/>
            <person name="Oliver M.J."/>
            <person name="He Y."/>
        </authorList>
    </citation>
    <scope>NUCLEOTIDE SEQUENCE [LARGE SCALE GENOMIC DNA]</scope>
    <source>
        <strain evidence="11">cv. XS01</strain>
    </source>
</reference>
<dbReference type="InterPro" id="IPR035595">
    <property type="entry name" value="UDP_glycos_trans_CS"/>
</dbReference>
<dbReference type="EC" id="2.4.1.-" evidence="9"/>
<dbReference type="Pfam" id="PF00201">
    <property type="entry name" value="UDPGT"/>
    <property type="match status" value="1"/>
</dbReference>
<evidence type="ECO:0000256" key="6">
    <source>
        <dbReference type="ARBA" id="ARBA00050360"/>
    </source>
</evidence>
<dbReference type="PANTHER" id="PTHR11926">
    <property type="entry name" value="GLUCOSYL/GLUCURONOSYL TRANSFERASES"/>
    <property type="match status" value="1"/>
</dbReference>
<comment type="pathway">
    <text evidence="1">Pigment biosynthesis; anthocyanin biosynthesis.</text>
</comment>
<dbReference type="Proteomes" id="UP000250235">
    <property type="component" value="Unassembled WGS sequence"/>
</dbReference>
<evidence type="ECO:0000256" key="8">
    <source>
        <dbReference type="RuleBase" id="RU003718"/>
    </source>
</evidence>